<evidence type="ECO:0000313" key="1">
    <source>
        <dbReference type="EMBL" id="KAJ9097855.1"/>
    </source>
</evidence>
<keyword evidence="2" id="KW-1185">Reference proteome</keyword>
<sequence length="1099" mass="114232">MTNLRAASSTPTLSHATPRRIPGSASSSETSYHLTRDRPRRASGTPTSRPSAVARDSSETPGIKVTRARVGPLPKNGPGNPLFPPLPPKSSNPRRGSQMSQLERMESRVKEEEEKEVEEGKEQIGDENAKETNQDQGDAATAAAAAESDVQQDRGDGDQETMTSGLSDDGADAVSAHDSDEEGEIKPVSVNSENDADLEETTATTGDAKEETDTIMESKPPNGDTDAAAAARSSTAKRSLRTRGTGDHTPSTDAKRALRESGDSGEQKEDADVDMDGDEDAVVDAGAARKGREVKKDVDEEEEEEAEEEEEEVGADEELVEHEQQGQVDANGDVTRCICGREGMAALLTPPLIHASLTDPSLSIDFALGANIEYFCELCKPGLHAPLKRYLRYRQKHGQGFAIPTPEDLEHHHYNSDRIKPSQSKRWTDPSVIKDESMSPPPQTSTHPTPTSHKAGGGSGTGKSHKAGAGKARSPSTTTTTTTTTISTLDTRRAAAGAGHRAHSGMSDKSHHSEFKVPAVVASAASTSVGASGGVARPSVAGGAGATISGRRVSTASSSDTIASPVIGTGTAGATGGGGPSSKGKDGAPWGPGKKRSTMNSWDAAYEEAIAASLREAATGGGVAGETGVVGTRSRRGVGVAQESQDDDEGDKRTKKPAANGGAGSRGVKRTRQEEEEGEEGPDDVYVVGGVRKGKKKKDEVDASNKPKHPNQYTYRPKGATSGSAAPPTPTTTSTAPMEKPTRTVPHSPTKRQTPSAGAGSNTASRRFAAGGTRGGTPSSVSGSIVTPRPTNLIGKHKTDAVLAYETALSNGETPTHLEPPTRVRYPSKRMTIGEMRKRVRNLLEYVGRVQGEEDKRAQRAKLLELTVSSSSATVEAEKSSQPEGESSGAQEVAPDVQTRQDTATTAEPQPMEVDPASSQSAQIVDSDVPHSDKENPTTPSVVDDATKAADADVAMEEPPAPTSAKQGEPATEEQKTETETTAKGTGPTSNGEATASETSAPTLVPTLDLPAESTISPSAPPPSHPPTAPTASVPATGGTMSASASVEPPSSKSSQLLAELTSELIKFQMMFEVGGSVFAAPSNGGIVPGTAMGGVDDE</sequence>
<dbReference type="EMBL" id="JASBWR010000082">
    <property type="protein sequence ID" value="KAJ9097855.1"/>
    <property type="molecule type" value="Genomic_DNA"/>
</dbReference>
<evidence type="ECO:0000313" key="2">
    <source>
        <dbReference type="Proteomes" id="UP001241377"/>
    </source>
</evidence>
<comment type="caution">
    <text evidence="1">The sequence shown here is derived from an EMBL/GenBank/DDBJ whole genome shotgun (WGS) entry which is preliminary data.</text>
</comment>
<gene>
    <name evidence="1" type="ORF">QFC19_006647</name>
</gene>
<proteinExistence type="predicted"/>
<reference evidence="1" key="1">
    <citation type="submission" date="2023-04" db="EMBL/GenBank/DDBJ databases">
        <title>Draft Genome sequencing of Naganishia species isolated from polar environments using Oxford Nanopore Technology.</title>
        <authorList>
            <person name="Leo P."/>
            <person name="Venkateswaran K."/>
        </authorList>
    </citation>
    <scope>NUCLEOTIDE SEQUENCE</scope>
    <source>
        <strain evidence="1">MNA-CCFEE 5261</strain>
    </source>
</reference>
<protein>
    <submittedName>
        <fullName evidence="1">Uncharacterized protein</fullName>
    </submittedName>
</protein>
<dbReference type="Proteomes" id="UP001241377">
    <property type="component" value="Unassembled WGS sequence"/>
</dbReference>
<accession>A0ACC2VEN8</accession>
<name>A0ACC2VEN8_9TREE</name>
<organism evidence="1 2">
    <name type="scientific">Naganishia cerealis</name>
    <dbReference type="NCBI Taxonomy" id="610337"/>
    <lineage>
        <taxon>Eukaryota</taxon>
        <taxon>Fungi</taxon>
        <taxon>Dikarya</taxon>
        <taxon>Basidiomycota</taxon>
        <taxon>Agaricomycotina</taxon>
        <taxon>Tremellomycetes</taxon>
        <taxon>Filobasidiales</taxon>
        <taxon>Filobasidiaceae</taxon>
        <taxon>Naganishia</taxon>
    </lineage>
</organism>